<dbReference type="GO" id="GO:0019888">
    <property type="term" value="F:protein phosphatase regulator activity"/>
    <property type="evidence" value="ECO:0007669"/>
    <property type="project" value="InterPro"/>
</dbReference>
<proteinExistence type="predicted"/>
<keyword evidence="1" id="KW-0812">Transmembrane</keyword>
<gene>
    <name evidence="2" type="ORF">CANCADRAFT_43236</name>
</gene>
<reference evidence="3" key="1">
    <citation type="submission" date="2016-02" db="EMBL/GenBank/DDBJ databases">
        <title>Comparative genomics of biotechnologically important yeasts.</title>
        <authorList>
            <consortium name="DOE Joint Genome Institute"/>
            <person name="Riley R."/>
            <person name="Haridas S."/>
            <person name="Wolfe K.H."/>
            <person name="Lopes M.R."/>
            <person name="Hittinger C.T."/>
            <person name="Goker M."/>
            <person name="Salamov A."/>
            <person name="Wisecaver J."/>
            <person name="Long T.M."/>
            <person name="Aerts A.L."/>
            <person name="Barry K."/>
            <person name="Choi C."/>
            <person name="Clum A."/>
            <person name="Coughlan A.Y."/>
            <person name="Deshpande S."/>
            <person name="Douglass A.P."/>
            <person name="Hanson S.J."/>
            <person name="Klenk H.-P."/>
            <person name="Labutti K."/>
            <person name="Lapidus A."/>
            <person name="Lindquist E."/>
            <person name="Lipzen A."/>
            <person name="Meier-Kolthoff J.P."/>
            <person name="Ohm R.A."/>
            <person name="Otillar R.P."/>
            <person name="Pangilinan J."/>
            <person name="Peng Y."/>
            <person name="Rokas A."/>
            <person name="Rosa C.A."/>
            <person name="Scheuner C."/>
            <person name="Sibirny A.A."/>
            <person name="Slot J.C."/>
            <person name="Stielow J.B."/>
            <person name="Sun H."/>
            <person name="Kurtzman C.P."/>
            <person name="Blackwell M."/>
            <person name="Jeffries T.W."/>
            <person name="Grigoriev I.V."/>
        </authorList>
    </citation>
    <scope>NUCLEOTIDE SEQUENCE [LARGE SCALE GENOMIC DNA]</scope>
    <source>
        <strain evidence="3">NRRL Y-17796</strain>
    </source>
</reference>
<keyword evidence="3" id="KW-1185">Reference proteome</keyword>
<dbReference type="InterPro" id="IPR005605">
    <property type="entry name" value="Spo7"/>
</dbReference>
<protein>
    <submittedName>
        <fullName evidence="2">Uncharacterized protein</fullName>
    </submittedName>
</protein>
<sequence>MTDETPQLPRETDIKSGVDEITVAYSFPAALHPADAPRSEYAKPETMFPDLLIIEESLRAQFLILRNRRRMYIIFLTAIYLWIFYFVYAVFISPSQYAYFIFFNRISLVFGVVSWTIFYLSGMYSRGITYPRRFIPHANKALRQFNLRLVLVHRSLLVVLKDNIVGTCLYAYHLLFYSLPAFCHWLFRYIGAIKSKRSRTYHTPLYRYGGISRSHVKLTLLAKGIRPDVRASWESYRDEYWNQFKSRNSPYELFQDYEYITSSRPLDASNRRKKKSSAKKSH</sequence>
<dbReference type="GO" id="GO:0071595">
    <property type="term" value="C:Nem1-Spo7 phosphatase complex"/>
    <property type="evidence" value="ECO:0007669"/>
    <property type="project" value="TreeGrafter"/>
</dbReference>
<accession>A0A1E4TLK0</accession>
<keyword evidence="1" id="KW-1133">Transmembrane helix</keyword>
<feature type="transmembrane region" description="Helical" evidence="1">
    <location>
        <begin position="71"/>
        <end position="91"/>
    </location>
</feature>
<dbReference type="PANTHER" id="PTHR28249">
    <property type="entry name" value="SPORULATION-SPECIFIC PROTEIN SPO7"/>
    <property type="match status" value="1"/>
</dbReference>
<organism evidence="2 3">
    <name type="scientific">Tortispora caseinolytica NRRL Y-17796</name>
    <dbReference type="NCBI Taxonomy" id="767744"/>
    <lineage>
        <taxon>Eukaryota</taxon>
        <taxon>Fungi</taxon>
        <taxon>Dikarya</taxon>
        <taxon>Ascomycota</taxon>
        <taxon>Saccharomycotina</taxon>
        <taxon>Trigonopsidomycetes</taxon>
        <taxon>Trigonopsidales</taxon>
        <taxon>Trigonopsidaceae</taxon>
        <taxon>Tortispora</taxon>
    </lineage>
</organism>
<evidence type="ECO:0000313" key="2">
    <source>
        <dbReference type="EMBL" id="ODV92640.1"/>
    </source>
</evidence>
<name>A0A1E4TLK0_9ASCO</name>
<dbReference type="GO" id="GO:0006998">
    <property type="term" value="P:nuclear envelope organization"/>
    <property type="evidence" value="ECO:0007669"/>
    <property type="project" value="TreeGrafter"/>
</dbReference>
<evidence type="ECO:0000256" key="1">
    <source>
        <dbReference type="SAM" id="Phobius"/>
    </source>
</evidence>
<evidence type="ECO:0000313" key="3">
    <source>
        <dbReference type="Proteomes" id="UP000095023"/>
    </source>
</evidence>
<dbReference type="EMBL" id="KV453841">
    <property type="protein sequence ID" value="ODV92640.1"/>
    <property type="molecule type" value="Genomic_DNA"/>
</dbReference>
<keyword evidence="1" id="KW-0472">Membrane</keyword>
<feature type="transmembrane region" description="Helical" evidence="1">
    <location>
        <begin position="97"/>
        <end position="124"/>
    </location>
</feature>
<dbReference type="Proteomes" id="UP000095023">
    <property type="component" value="Unassembled WGS sequence"/>
</dbReference>
<dbReference type="AlphaFoldDB" id="A0A1E4TLK0"/>
<dbReference type="PANTHER" id="PTHR28249:SF1">
    <property type="entry name" value="SPORULATION-SPECIFIC PROTEIN SPO7"/>
    <property type="match status" value="1"/>
</dbReference>
<dbReference type="GO" id="GO:0004721">
    <property type="term" value="F:phosphoprotein phosphatase activity"/>
    <property type="evidence" value="ECO:0007669"/>
    <property type="project" value="TreeGrafter"/>
</dbReference>
<feature type="transmembrane region" description="Helical" evidence="1">
    <location>
        <begin position="170"/>
        <end position="190"/>
    </location>
</feature>
<dbReference type="OrthoDB" id="5599171at2759"/>
<dbReference type="Pfam" id="PF03907">
    <property type="entry name" value="Spo7"/>
    <property type="match status" value="1"/>
</dbReference>